<reference evidence="1" key="1">
    <citation type="submission" date="2021-03" db="EMBL/GenBank/DDBJ databases">
        <authorList>
            <person name="Bekaert M."/>
        </authorList>
    </citation>
    <scope>NUCLEOTIDE SEQUENCE</scope>
</reference>
<dbReference type="EMBL" id="CAJPWZ010000863">
    <property type="protein sequence ID" value="CAG2201685.1"/>
    <property type="molecule type" value="Genomic_DNA"/>
</dbReference>
<gene>
    <name evidence="1" type="ORF">MEDL_16246</name>
</gene>
<accession>A0A8S3R3W5</accession>
<organism evidence="1 2">
    <name type="scientific">Mytilus edulis</name>
    <name type="common">Blue mussel</name>
    <dbReference type="NCBI Taxonomy" id="6550"/>
    <lineage>
        <taxon>Eukaryota</taxon>
        <taxon>Metazoa</taxon>
        <taxon>Spiralia</taxon>
        <taxon>Lophotrochozoa</taxon>
        <taxon>Mollusca</taxon>
        <taxon>Bivalvia</taxon>
        <taxon>Autobranchia</taxon>
        <taxon>Pteriomorphia</taxon>
        <taxon>Mytilida</taxon>
        <taxon>Mytiloidea</taxon>
        <taxon>Mytilidae</taxon>
        <taxon>Mytilinae</taxon>
        <taxon>Mytilus</taxon>
    </lineage>
</organism>
<dbReference type="Proteomes" id="UP000683360">
    <property type="component" value="Unassembled WGS sequence"/>
</dbReference>
<evidence type="ECO:0000313" key="2">
    <source>
        <dbReference type="Proteomes" id="UP000683360"/>
    </source>
</evidence>
<comment type="caution">
    <text evidence="1">The sequence shown here is derived from an EMBL/GenBank/DDBJ whole genome shotgun (WGS) entry which is preliminary data.</text>
</comment>
<evidence type="ECO:0008006" key="3">
    <source>
        <dbReference type="Google" id="ProtNLM"/>
    </source>
</evidence>
<dbReference type="OrthoDB" id="10427746at2759"/>
<name>A0A8S3R3W5_MYTED</name>
<evidence type="ECO:0000313" key="1">
    <source>
        <dbReference type="EMBL" id="CAG2201685.1"/>
    </source>
</evidence>
<keyword evidence="2" id="KW-1185">Reference proteome</keyword>
<protein>
    <recommendedName>
        <fullName evidence="3">Reverse transcriptase zinc-binding domain-containing protein</fullName>
    </recommendedName>
</protein>
<proteinExistence type="predicted"/>
<dbReference type="AlphaFoldDB" id="A0A8S3R3W5"/>
<sequence>MTLQVKLGNQTTQHVNIQQGIRQGPKLSTLLYKRYNNTILNAITGSHLELGAKIGTICVASPTCADDIALLENPTENPHNIWKAARNNQNDIRKAEFKSRLITRTYMLQTTKTKFSKNQISGICELCTKAEEDIKHFLLECESLESVRLKQMNKLLSLTELKGGGDKAPHKEEDVLQIIMDCSKPSTTSLSHLKANDLIEIEKQSQNFCHQMHKERTKMKTR</sequence>